<feature type="domain" description="HIT" evidence="2">
    <location>
        <begin position="67"/>
        <end position="136"/>
    </location>
</feature>
<dbReference type="SUPFAM" id="SSF54197">
    <property type="entry name" value="HIT-like"/>
    <property type="match status" value="1"/>
</dbReference>
<dbReference type="GO" id="GO:0047627">
    <property type="term" value="F:adenylylsulfatase activity"/>
    <property type="evidence" value="ECO:0007669"/>
    <property type="project" value="UniProtKB-ARBA"/>
</dbReference>
<evidence type="ECO:0000313" key="3">
    <source>
        <dbReference type="EMBL" id="JAC78589.1"/>
    </source>
</evidence>
<accession>A0A061SI96</accession>
<dbReference type="EMBL" id="GBEZ01002631">
    <property type="protein sequence ID" value="JAC82441.1"/>
    <property type="molecule type" value="Transcribed_RNA"/>
</dbReference>
<dbReference type="InterPro" id="IPR036265">
    <property type="entry name" value="HIT-like_sf"/>
</dbReference>
<organism evidence="4">
    <name type="scientific">Tetraselmis sp. GSL018</name>
    <dbReference type="NCBI Taxonomy" id="582737"/>
    <lineage>
        <taxon>Eukaryota</taxon>
        <taxon>Viridiplantae</taxon>
        <taxon>Chlorophyta</taxon>
        <taxon>core chlorophytes</taxon>
        <taxon>Chlorodendrophyceae</taxon>
        <taxon>Chlorodendrales</taxon>
        <taxon>Chlorodendraceae</taxon>
        <taxon>Tetraselmis</taxon>
    </lineage>
</organism>
<gene>
    <name evidence="3" type="ORF">TSPGSL018_14752</name>
    <name evidence="4" type="ORF">TSPGSL018_5720</name>
</gene>
<comment type="caution">
    <text evidence="1">Lacks conserved residue(s) required for the propagation of feature annotation.</text>
</comment>
<evidence type="ECO:0000259" key="2">
    <source>
        <dbReference type="PROSITE" id="PS51084"/>
    </source>
</evidence>
<proteinExistence type="predicted"/>
<dbReference type="Pfam" id="PF01230">
    <property type="entry name" value="HIT"/>
    <property type="match status" value="1"/>
</dbReference>
<evidence type="ECO:0000256" key="1">
    <source>
        <dbReference type="PROSITE-ProRule" id="PRU00464"/>
    </source>
</evidence>
<reference evidence="4" key="1">
    <citation type="submission" date="2014-05" db="EMBL/GenBank/DDBJ databases">
        <title>The transcriptome of the halophilic microalga Tetraselmis sp. GSL018 isolated from the Great Salt Lake, Utah.</title>
        <authorList>
            <person name="Jinkerson R.E."/>
            <person name="D'Adamo S."/>
            <person name="Posewitz M.C."/>
        </authorList>
    </citation>
    <scope>NUCLEOTIDE SEQUENCE</scope>
    <source>
        <strain evidence="4">GSL018</strain>
    </source>
</reference>
<dbReference type="PROSITE" id="PS51084">
    <property type="entry name" value="HIT_2"/>
    <property type="match status" value="1"/>
</dbReference>
<dbReference type="Gene3D" id="3.30.428.10">
    <property type="entry name" value="HIT-like"/>
    <property type="match status" value="1"/>
</dbReference>
<protein>
    <submittedName>
        <fullName evidence="4">Histidine triad protein</fullName>
    </submittedName>
</protein>
<evidence type="ECO:0000313" key="4">
    <source>
        <dbReference type="EMBL" id="JAC82441.1"/>
    </source>
</evidence>
<dbReference type="EMBL" id="GBEZ01006828">
    <property type="protein sequence ID" value="JAC78589.1"/>
    <property type="molecule type" value="Transcribed_RNA"/>
</dbReference>
<dbReference type="InterPro" id="IPR011146">
    <property type="entry name" value="HIT-like"/>
</dbReference>
<name>A0A061SI96_9CHLO</name>
<sequence length="166" mass="18384">MNTALTLGIGTAFGWLFARLASKRRNGCQPDPKFELWPKLANGKHEVCSLGLCKVLLMDDTNYPCWVVLVPEKNNLVEVSDLAPTEQAVVWKEVQHCANVLQRLFPCDKMNIAAIGNICPQLHIHITCRKKDDVAWPGPCYGAAPAKPYSPSELEAMLKKLRSALA</sequence>
<dbReference type="AlphaFoldDB" id="A0A061SI96"/>